<proteinExistence type="predicted"/>
<evidence type="ECO:0000313" key="2">
    <source>
        <dbReference type="Proteomes" id="UP000016843"/>
    </source>
</evidence>
<name>U5BZ67_9BACT</name>
<dbReference type="AlphaFoldDB" id="U5BZ67"/>
<keyword evidence="2" id="KW-1185">Reference proteome</keyword>
<reference evidence="1 2" key="1">
    <citation type="journal article" date="2013" name="Genome Announc.">
        <title>Draft Genome Sequence of the Psychrophilic and Alkaliphilic Rhodonellum psychrophilum Strain GCM71T.</title>
        <authorList>
            <person name="Hauptmann A.L."/>
            <person name="Glaring M.A."/>
            <person name="Hallin P.F."/>
            <person name="Prieme A."/>
            <person name="Stougaard P."/>
        </authorList>
    </citation>
    <scope>NUCLEOTIDE SEQUENCE [LARGE SCALE GENOMIC DNA]</scope>
    <source>
        <strain evidence="1 2">GCM71</strain>
    </source>
</reference>
<gene>
    <name evidence="1" type="ORF">P872_17555</name>
</gene>
<protein>
    <submittedName>
        <fullName evidence="1">Uncharacterized protein</fullName>
    </submittedName>
</protein>
<sequence>MVHQLAFAAFNSGSKVSIHEYFFWNINQWFNKPKLVIFPQISVLAFLHNLISISRKSMYFCL</sequence>
<comment type="caution">
    <text evidence="1">The sequence shown here is derived from an EMBL/GenBank/DDBJ whole genome shotgun (WGS) entry which is preliminary data.</text>
</comment>
<accession>U5BZ67</accession>
<dbReference type="EMBL" id="AWXR01000017">
    <property type="protein sequence ID" value="ERM83153.1"/>
    <property type="molecule type" value="Genomic_DNA"/>
</dbReference>
<organism evidence="1 2">
    <name type="scientific">Rhodonellum psychrophilum GCM71 = DSM 17998</name>
    <dbReference type="NCBI Taxonomy" id="1123057"/>
    <lineage>
        <taxon>Bacteria</taxon>
        <taxon>Pseudomonadati</taxon>
        <taxon>Bacteroidota</taxon>
        <taxon>Cytophagia</taxon>
        <taxon>Cytophagales</taxon>
        <taxon>Cytophagaceae</taxon>
        <taxon>Rhodonellum</taxon>
    </lineage>
</organism>
<dbReference type="Proteomes" id="UP000016843">
    <property type="component" value="Unassembled WGS sequence"/>
</dbReference>
<evidence type="ECO:0000313" key="1">
    <source>
        <dbReference type="EMBL" id="ERM83153.1"/>
    </source>
</evidence>